<dbReference type="PROSITE" id="PS00409">
    <property type="entry name" value="PROKAR_NTER_METHYL"/>
    <property type="match status" value="1"/>
</dbReference>
<organism evidence="1 2">
    <name type="scientific">Hydrogenophaga crocea</name>
    <dbReference type="NCBI Taxonomy" id="2716225"/>
    <lineage>
        <taxon>Bacteria</taxon>
        <taxon>Pseudomonadati</taxon>
        <taxon>Pseudomonadota</taxon>
        <taxon>Betaproteobacteria</taxon>
        <taxon>Burkholderiales</taxon>
        <taxon>Comamonadaceae</taxon>
        <taxon>Hydrogenophaga</taxon>
    </lineage>
</organism>
<reference evidence="1 2" key="1">
    <citation type="submission" date="2020-03" db="EMBL/GenBank/DDBJ databases">
        <title>Hydrogenophaga sp. nov. isolated from cyanobacterial mat.</title>
        <authorList>
            <person name="Thorat V."/>
            <person name="Kirdat K."/>
            <person name="Tiwarekar B."/>
            <person name="Costa E.D."/>
            <person name="Yadav A."/>
        </authorList>
    </citation>
    <scope>NUCLEOTIDE SEQUENCE [LARGE SCALE GENOMIC DNA]</scope>
    <source>
        <strain evidence="1 2">BA0156</strain>
    </source>
</reference>
<protein>
    <submittedName>
        <fullName evidence="1">Prepilin-type N-terminal cleavage/methylation domain-containing protein</fullName>
    </submittedName>
</protein>
<sequence length="127" mass="14249">MRMRSRGFTLIELLVVMAIVATLLTLVTPRYFAQVERAREVALRETLGVTRAAIDRFHGDHDRYPASLEELVDKRYLRSLPLDPVTERSDSWVLLPPPGRADGEAAGGAVWDLRSGAVVEGKAYDQW</sequence>
<dbReference type="InterPro" id="IPR012902">
    <property type="entry name" value="N_methyl_site"/>
</dbReference>
<dbReference type="SUPFAM" id="SSF54523">
    <property type="entry name" value="Pili subunits"/>
    <property type="match status" value="1"/>
</dbReference>
<dbReference type="AlphaFoldDB" id="A0A6G8IC59"/>
<dbReference type="KEGG" id="hcz:G9Q37_00520"/>
<dbReference type="Proteomes" id="UP000503162">
    <property type="component" value="Chromosome"/>
</dbReference>
<dbReference type="EMBL" id="CP049989">
    <property type="protein sequence ID" value="QIM50719.1"/>
    <property type="molecule type" value="Genomic_DNA"/>
</dbReference>
<dbReference type="NCBIfam" id="TIGR02532">
    <property type="entry name" value="IV_pilin_GFxxxE"/>
    <property type="match status" value="1"/>
</dbReference>
<keyword evidence="2" id="KW-1185">Reference proteome</keyword>
<accession>A0A6G8IC59</accession>
<gene>
    <name evidence="1" type="ORF">G9Q37_00520</name>
</gene>
<evidence type="ECO:0000313" key="2">
    <source>
        <dbReference type="Proteomes" id="UP000503162"/>
    </source>
</evidence>
<name>A0A6G8IC59_9BURK</name>
<evidence type="ECO:0000313" key="1">
    <source>
        <dbReference type="EMBL" id="QIM50719.1"/>
    </source>
</evidence>
<proteinExistence type="predicted"/>
<dbReference type="InterPro" id="IPR045584">
    <property type="entry name" value="Pilin-like"/>
</dbReference>
<dbReference type="Gene3D" id="3.30.700.10">
    <property type="entry name" value="Glycoprotein, Type 4 Pilin"/>
    <property type="match status" value="1"/>
</dbReference>
<dbReference type="PANTHER" id="PTHR30093">
    <property type="entry name" value="GENERAL SECRETION PATHWAY PROTEIN G"/>
    <property type="match status" value="1"/>
</dbReference>
<dbReference type="PANTHER" id="PTHR30093:SF47">
    <property type="entry name" value="TYPE IV PILUS NON-CORE MINOR PILIN PILE"/>
    <property type="match status" value="1"/>
</dbReference>
<dbReference type="Pfam" id="PF07963">
    <property type="entry name" value="N_methyl"/>
    <property type="match status" value="1"/>
</dbReference>